<organism evidence="3 4">
    <name type="scientific">Verruconis gallopava</name>
    <dbReference type="NCBI Taxonomy" id="253628"/>
    <lineage>
        <taxon>Eukaryota</taxon>
        <taxon>Fungi</taxon>
        <taxon>Dikarya</taxon>
        <taxon>Ascomycota</taxon>
        <taxon>Pezizomycotina</taxon>
        <taxon>Dothideomycetes</taxon>
        <taxon>Pleosporomycetidae</taxon>
        <taxon>Venturiales</taxon>
        <taxon>Sympoventuriaceae</taxon>
        <taxon>Verruconis</taxon>
    </lineage>
</organism>
<evidence type="ECO:0000259" key="2">
    <source>
        <dbReference type="Pfam" id="PF21666"/>
    </source>
</evidence>
<protein>
    <recommendedName>
        <fullName evidence="5">DUF4246 domain-containing protein</fullName>
    </recommendedName>
</protein>
<dbReference type="RefSeq" id="XP_016213896.1">
    <property type="nucleotide sequence ID" value="XM_016358278.1"/>
</dbReference>
<evidence type="ECO:0008006" key="5">
    <source>
        <dbReference type="Google" id="ProtNLM"/>
    </source>
</evidence>
<dbReference type="Proteomes" id="UP000053259">
    <property type="component" value="Unassembled WGS sequence"/>
</dbReference>
<dbReference type="PANTHER" id="PTHR33119:SF1">
    <property type="entry name" value="FE2OG DIOXYGENASE DOMAIN-CONTAINING PROTEIN"/>
    <property type="match status" value="1"/>
</dbReference>
<dbReference type="Pfam" id="PF14033">
    <property type="entry name" value="DUF4246"/>
    <property type="match status" value="1"/>
</dbReference>
<proteinExistence type="predicted"/>
<dbReference type="PANTHER" id="PTHR33119">
    <property type="entry name" value="IFI3P"/>
    <property type="match status" value="1"/>
</dbReference>
<dbReference type="AlphaFoldDB" id="A0A0D1YTS3"/>
<evidence type="ECO:0000313" key="3">
    <source>
        <dbReference type="EMBL" id="KIW04027.1"/>
    </source>
</evidence>
<dbReference type="EMBL" id="KN847542">
    <property type="protein sequence ID" value="KIW04027.1"/>
    <property type="molecule type" value="Genomic_DNA"/>
</dbReference>
<dbReference type="OrthoDB" id="415532at2759"/>
<dbReference type="STRING" id="253628.A0A0D1YTS3"/>
<name>A0A0D1YTS3_9PEZI</name>
<gene>
    <name evidence="3" type="ORF">PV09_04850</name>
</gene>
<dbReference type="HOGENOM" id="CLU_012066_2_0_1"/>
<dbReference type="InterPro" id="IPR025340">
    <property type="entry name" value="DUF4246"/>
</dbReference>
<dbReference type="InParanoid" id="A0A0D1YTS3"/>
<evidence type="ECO:0000259" key="1">
    <source>
        <dbReference type="Pfam" id="PF14033"/>
    </source>
</evidence>
<dbReference type="InterPro" id="IPR049192">
    <property type="entry name" value="DUF4246_C"/>
</dbReference>
<evidence type="ECO:0000313" key="4">
    <source>
        <dbReference type="Proteomes" id="UP000053259"/>
    </source>
</evidence>
<reference evidence="3 4" key="1">
    <citation type="submission" date="2015-01" db="EMBL/GenBank/DDBJ databases">
        <title>The Genome Sequence of Ochroconis gallopava CBS43764.</title>
        <authorList>
            <consortium name="The Broad Institute Genomics Platform"/>
            <person name="Cuomo C."/>
            <person name="de Hoog S."/>
            <person name="Gorbushina A."/>
            <person name="Stielow B."/>
            <person name="Teixiera M."/>
            <person name="Abouelleil A."/>
            <person name="Chapman S.B."/>
            <person name="Priest M."/>
            <person name="Young S.K."/>
            <person name="Wortman J."/>
            <person name="Nusbaum C."/>
            <person name="Birren B."/>
        </authorList>
    </citation>
    <scope>NUCLEOTIDE SEQUENCE [LARGE SCALE GENOMIC DNA]</scope>
    <source>
        <strain evidence="3 4">CBS 43764</strain>
    </source>
</reference>
<keyword evidence="4" id="KW-1185">Reference proteome</keyword>
<dbReference type="GeneID" id="27312823"/>
<dbReference type="VEuPathDB" id="FungiDB:PV09_04850"/>
<dbReference type="Pfam" id="PF21666">
    <property type="entry name" value="DUF4246_N"/>
    <property type="match status" value="1"/>
</dbReference>
<accession>A0A0D1YTS3</accession>
<feature type="domain" description="DUF4246" evidence="1">
    <location>
        <begin position="127"/>
        <end position="564"/>
    </location>
</feature>
<sequence>MKSFASFIMEMGSLIAQEIQGLSKDGDTAGSNNNGNQLKLPGFGLPIDFLPRWNRHDEEWERFPHGIADPMASDGVTVRERRMLEFVNQITDKPEWERKVFDDAIVEKWRAEACKYHEDIEDEFLSEEMFKHCLAELREKAERFKTTRTIAILDAEVTVVKSDVLVSASILDGLKRGVQPMENVPEHKKDWHPGSNEMVLDLVHPSMCPLIYGVSRVLPYGKVPLEECAKYSGAGEVVQTMPGQITHKVQLSAWNNPSELPVWGSFQWLPADIKFRDDGTAAITSYINGLHPAKHAELYPILEQLVDCAIPLWNETLSWFHNRIRLRIDGSSDDDYFIPEGVKYEGASDHSESSDFWWDDDDYRDWKEQNRVLKQREPEPFTPFQERIQKNPAGARPVDLRKKFATSGLQIIFKLANIQLTPEKPEYKNGSWHVEGALNEHICATALYYYDQENITDSYLSFRQSIDVEELTMKPAQSEYTSLEAYFGVEQEGPAIQELGKVLTREGRMLAFPNVLQHCVSSFKLKDETKPGHRKLLAMFLVDPHIPVLSTANVPPQQKDWWAQEVKKVAPFSSLPQEIFDNIIDMVEGFPLGYDEQCEIRDKLMGERGMMVDQLNDALAQETFFFCEH</sequence>
<feature type="domain" description="DUF4246" evidence="2">
    <location>
        <begin position="40"/>
        <end position="112"/>
    </location>
</feature>
<dbReference type="InterPro" id="IPR049207">
    <property type="entry name" value="DUF4246_N"/>
</dbReference>